<keyword evidence="3" id="KW-1185">Reference proteome</keyword>
<feature type="chain" id="PRO_5044659906" evidence="1">
    <location>
        <begin position="29"/>
        <end position="201"/>
    </location>
</feature>
<evidence type="ECO:0000256" key="1">
    <source>
        <dbReference type="SAM" id="SignalP"/>
    </source>
</evidence>
<evidence type="ECO:0000313" key="3">
    <source>
        <dbReference type="Proteomes" id="UP000005203"/>
    </source>
</evidence>
<reference evidence="4" key="2">
    <citation type="submission" date="2025-04" db="UniProtKB">
        <authorList>
            <consortium name="RefSeq"/>
        </authorList>
    </citation>
    <scope>IDENTIFICATION</scope>
    <source>
        <strain evidence="4">DH4</strain>
        <tissue evidence="4">Whole body</tissue>
    </source>
</reference>
<dbReference type="Proteomes" id="UP000005203">
    <property type="component" value="Linkage group LG11"/>
</dbReference>
<dbReference type="OrthoDB" id="6093641at2759"/>
<sequence>MMPRHSVFALSILALSITATVWIPTVQAETNLLRREFYGPVNPELFAAFLDDHGLPREKVGQSDRYLSRLRGGGNVARLPARSGVGKSNYDARDGQDERLSRNLDQIGAGNLLRGASSLSAEREGSSYDGRWSRRNLDQIGGGNLLREADSRGERNLDSIGGGNLVRGANLRLDRNLDQIGGGNLVRSLTDPARRPVETVR</sequence>
<feature type="signal peptide" evidence="1">
    <location>
        <begin position="1"/>
        <end position="28"/>
    </location>
</feature>
<dbReference type="EnsemblMetazoa" id="XM_016914669">
    <property type="protein sequence ID" value="XP_016770158"/>
    <property type="gene ID" value="LOC726294"/>
</dbReference>
<gene>
    <name evidence="4" type="primary">LOC726294</name>
</gene>
<organism evidence="2">
    <name type="scientific">Apis mellifera</name>
    <name type="common">Honeybee</name>
    <dbReference type="NCBI Taxonomy" id="7460"/>
    <lineage>
        <taxon>Eukaryota</taxon>
        <taxon>Metazoa</taxon>
        <taxon>Ecdysozoa</taxon>
        <taxon>Arthropoda</taxon>
        <taxon>Hexapoda</taxon>
        <taxon>Insecta</taxon>
        <taxon>Pterygota</taxon>
        <taxon>Neoptera</taxon>
        <taxon>Endopterygota</taxon>
        <taxon>Hymenoptera</taxon>
        <taxon>Apocrita</taxon>
        <taxon>Aculeata</taxon>
        <taxon>Apoidea</taxon>
        <taxon>Anthophila</taxon>
        <taxon>Apidae</taxon>
        <taxon>Apis</taxon>
    </lineage>
</organism>
<dbReference type="RefSeq" id="XP_016770158.1">
    <property type="nucleotide sequence ID" value="XM_016914669.2"/>
</dbReference>
<accession>A0A8B7KMT6</accession>
<dbReference type="AlphaFoldDB" id="A0A7M7II70"/>
<dbReference type="GeneID" id="726294"/>
<reference evidence="2" key="1">
    <citation type="submission" date="2021-01" db="UniProtKB">
        <authorList>
            <consortium name="EnsemblMetazoa"/>
        </authorList>
    </citation>
    <scope>IDENTIFICATION</scope>
    <source>
        <strain evidence="2">DH4</strain>
    </source>
</reference>
<proteinExistence type="predicted"/>
<evidence type="ECO:0000313" key="4">
    <source>
        <dbReference type="RefSeq" id="XP_016770158.1"/>
    </source>
</evidence>
<protein>
    <submittedName>
        <fullName evidence="4">Orcokinin peptides isoform X1</fullName>
    </submittedName>
</protein>
<keyword evidence="1" id="KW-0732">Signal</keyword>
<evidence type="ECO:0000313" key="2">
    <source>
        <dbReference type="EnsemblMetazoa" id="XP_016770158"/>
    </source>
</evidence>
<name>A0A7M7II70_APIME</name>
<accession>A0A7M7II70</accession>